<sequence>MEKKRKREVMSKLNSNALPFRTVHTDEHALFLTFSNGFPLTEVQILHYFNWQLMIIISYYYPYVEGVNVHIPKIGRQPLFGKIVFRKQCIPALLMGNKEKIYFIVDGCHLYCKRFVTQKSKPAATESTSLPDDGNHSDGDE</sequence>
<proteinExistence type="predicted"/>
<feature type="region of interest" description="Disordered" evidence="1">
    <location>
        <begin position="122"/>
        <end position="141"/>
    </location>
</feature>
<evidence type="ECO:0000313" key="3">
    <source>
        <dbReference type="Proteomes" id="UP000824890"/>
    </source>
</evidence>
<dbReference type="PANTHER" id="PTHR33527">
    <property type="entry name" value="OS07G0274300 PROTEIN"/>
    <property type="match status" value="1"/>
</dbReference>
<accession>A0ABQ7ZQJ9</accession>
<evidence type="ECO:0000313" key="2">
    <source>
        <dbReference type="EMBL" id="KAH0882322.1"/>
    </source>
</evidence>
<dbReference type="Proteomes" id="UP000824890">
    <property type="component" value="Unassembled WGS sequence"/>
</dbReference>
<keyword evidence="3" id="KW-1185">Reference proteome</keyword>
<reference evidence="2 3" key="1">
    <citation type="submission" date="2021-05" db="EMBL/GenBank/DDBJ databases">
        <title>Genome Assembly of Synthetic Allotetraploid Brassica napus Reveals Homoeologous Exchanges between Subgenomes.</title>
        <authorList>
            <person name="Davis J.T."/>
        </authorList>
    </citation>
    <scope>NUCLEOTIDE SEQUENCE [LARGE SCALE GENOMIC DNA]</scope>
    <source>
        <strain evidence="3">cv. Da-Ae</strain>
        <tissue evidence="2">Seedling</tissue>
    </source>
</reference>
<protein>
    <submittedName>
        <fullName evidence="2">Uncharacterized protein</fullName>
    </submittedName>
</protein>
<gene>
    <name evidence="2" type="ORF">HID58_058418</name>
</gene>
<dbReference type="PANTHER" id="PTHR33527:SF45">
    <property type="entry name" value="RRM DOMAIN-CONTAINING PROTEIN"/>
    <property type="match status" value="1"/>
</dbReference>
<name>A0ABQ7ZQJ9_BRANA</name>
<dbReference type="EMBL" id="JAGKQM010000014">
    <property type="protein sequence ID" value="KAH0882322.1"/>
    <property type="molecule type" value="Genomic_DNA"/>
</dbReference>
<organism evidence="2 3">
    <name type="scientific">Brassica napus</name>
    <name type="common">Rape</name>
    <dbReference type="NCBI Taxonomy" id="3708"/>
    <lineage>
        <taxon>Eukaryota</taxon>
        <taxon>Viridiplantae</taxon>
        <taxon>Streptophyta</taxon>
        <taxon>Embryophyta</taxon>
        <taxon>Tracheophyta</taxon>
        <taxon>Spermatophyta</taxon>
        <taxon>Magnoliopsida</taxon>
        <taxon>eudicotyledons</taxon>
        <taxon>Gunneridae</taxon>
        <taxon>Pentapetalae</taxon>
        <taxon>rosids</taxon>
        <taxon>malvids</taxon>
        <taxon>Brassicales</taxon>
        <taxon>Brassicaceae</taxon>
        <taxon>Brassiceae</taxon>
        <taxon>Brassica</taxon>
    </lineage>
</organism>
<comment type="caution">
    <text evidence="2">The sequence shown here is derived from an EMBL/GenBank/DDBJ whole genome shotgun (WGS) entry which is preliminary data.</text>
</comment>
<evidence type="ECO:0000256" key="1">
    <source>
        <dbReference type="SAM" id="MobiDB-lite"/>
    </source>
</evidence>